<dbReference type="Gene3D" id="1.10.260.40">
    <property type="entry name" value="lambda repressor-like DNA-binding domains"/>
    <property type="match status" value="1"/>
</dbReference>
<feature type="domain" description="HTH cro/C1-type" evidence="1">
    <location>
        <begin position="11"/>
        <end position="64"/>
    </location>
</feature>
<dbReference type="SUPFAM" id="SSF47413">
    <property type="entry name" value="lambda repressor-like DNA-binding domains"/>
    <property type="match status" value="1"/>
</dbReference>
<organism evidence="2 3">
    <name type="scientific">Ketobacter alkanivorans</name>
    <dbReference type="NCBI Taxonomy" id="1917421"/>
    <lineage>
        <taxon>Bacteria</taxon>
        <taxon>Pseudomonadati</taxon>
        <taxon>Pseudomonadota</taxon>
        <taxon>Gammaproteobacteria</taxon>
        <taxon>Pseudomonadales</taxon>
        <taxon>Ketobacteraceae</taxon>
        <taxon>Ketobacter</taxon>
    </lineage>
</organism>
<evidence type="ECO:0000313" key="3">
    <source>
        <dbReference type="Proteomes" id="UP000235116"/>
    </source>
</evidence>
<dbReference type="InterPro" id="IPR001387">
    <property type="entry name" value="Cro/C1-type_HTH"/>
</dbReference>
<name>A0A2K9LGL6_9GAMM</name>
<keyword evidence="3" id="KW-1185">Reference proteome</keyword>
<gene>
    <name evidence="2" type="ORF">Kalk_02605</name>
</gene>
<proteinExistence type="predicted"/>
<evidence type="ECO:0000259" key="1">
    <source>
        <dbReference type="PROSITE" id="PS50943"/>
    </source>
</evidence>
<dbReference type="InterPro" id="IPR010982">
    <property type="entry name" value="Lambda_DNA-bd_dom_sf"/>
</dbReference>
<evidence type="ECO:0000313" key="2">
    <source>
        <dbReference type="EMBL" id="AUM11383.1"/>
    </source>
</evidence>
<dbReference type="Pfam" id="PF13443">
    <property type="entry name" value="HTH_26"/>
    <property type="match status" value="1"/>
</dbReference>
<dbReference type="CDD" id="cd00093">
    <property type="entry name" value="HTH_XRE"/>
    <property type="match status" value="1"/>
</dbReference>
<dbReference type="PROSITE" id="PS50943">
    <property type="entry name" value="HTH_CROC1"/>
    <property type="match status" value="1"/>
</dbReference>
<dbReference type="Proteomes" id="UP000235116">
    <property type="component" value="Chromosome"/>
</dbReference>
<dbReference type="GO" id="GO:0003677">
    <property type="term" value="F:DNA binding"/>
    <property type="evidence" value="ECO:0007669"/>
    <property type="project" value="InterPro"/>
</dbReference>
<accession>A0A2K9LGL6</accession>
<reference evidence="3" key="1">
    <citation type="submission" date="2017-08" db="EMBL/GenBank/DDBJ databases">
        <title>Direct submision.</title>
        <authorList>
            <person name="Kim S.-J."/>
            <person name="Rhee S.-K."/>
        </authorList>
    </citation>
    <scope>NUCLEOTIDE SEQUENCE [LARGE SCALE GENOMIC DNA]</scope>
    <source>
        <strain evidence="3">GI5</strain>
    </source>
</reference>
<dbReference type="RefSeq" id="WP_101892723.1">
    <property type="nucleotide sequence ID" value="NZ_CP022684.1"/>
</dbReference>
<dbReference type="KEGG" id="kak:Kalk_02605"/>
<protein>
    <submittedName>
        <fullName evidence="2">Transcriptional regulator</fullName>
    </submittedName>
</protein>
<dbReference type="EMBL" id="CP022684">
    <property type="protein sequence ID" value="AUM11383.1"/>
    <property type="molecule type" value="Genomic_DNA"/>
</dbReference>
<dbReference type="AlphaFoldDB" id="A0A2K9LGL6"/>
<sequence>MAQTVALIDALKQVLKEQSITYSQVADHLDMSLASVKRLFSEKQFSLTRLDSVCELAGIEISDLARRVERARKISHLTLEQEQQLVENEKLLIVALSALNQWTFEQIVSNYDFSEAELIQCLAKLDRIKLIDLLPGNRIKPLITTDFQWQKNGPIQRFFETQVQHDFFKSRFESPGEIRLFVTGMLTRTSNAIMMQKLERLAGDFRRMHQQDLSYPLDDRHGTSLVLAMRPWELELFLRHRRAGSEKTF</sequence>
<dbReference type="OrthoDB" id="5298444at2"/>